<dbReference type="STRING" id="7994.ENSAMXP00000052915"/>
<feature type="domain" description="SH2" evidence="6">
    <location>
        <begin position="33"/>
        <end position="129"/>
    </location>
</feature>
<dbReference type="GO" id="GO:0009966">
    <property type="term" value="P:regulation of signal transduction"/>
    <property type="evidence" value="ECO:0007669"/>
    <property type="project" value="TreeGrafter"/>
</dbReference>
<keyword evidence="3 5" id="KW-0727">SH2 domain</keyword>
<dbReference type="GO" id="GO:0050776">
    <property type="term" value="P:regulation of immune response"/>
    <property type="evidence" value="ECO:0007669"/>
    <property type="project" value="TreeGrafter"/>
</dbReference>
<dbReference type="CTD" id="100148259"/>
<evidence type="ECO:0000313" key="8">
    <source>
        <dbReference type="Proteomes" id="UP000018467"/>
    </source>
</evidence>
<dbReference type="PRINTS" id="PR00401">
    <property type="entry name" value="SH2DOMAIN"/>
</dbReference>
<evidence type="ECO:0000313" key="7">
    <source>
        <dbReference type="Ensembl" id="ENSAMXP00000052915.1"/>
    </source>
</evidence>
<dbReference type="CDD" id="cd10400">
    <property type="entry name" value="SH2_SAP1a"/>
    <property type="match status" value="1"/>
</dbReference>
<dbReference type="FunCoup" id="A0A3B1KFW4">
    <property type="interactions" value="933"/>
</dbReference>
<evidence type="ECO:0000256" key="2">
    <source>
        <dbReference type="ARBA" id="ARBA00022859"/>
    </source>
</evidence>
<dbReference type="GeneID" id="103038243"/>
<dbReference type="GO" id="GO:0045087">
    <property type="term" value="P:innate immune response"/>
    <property type="evidence" value="ECO:0007669"/>
    <property type="project" value="UniProtKB-KW"/>
</dbReference>
<dbReference type="GeneTree" id="ENSGT00940000155920"/>
<dbReference type="Bgee" id="ENSAMXG00000035894">
    <property type="expression patterns" value="Expressed in mesonephros and 11 other cell types or tissues"/>
</dbReference>
<organism evidence="7 8">
    <name type="scientific">Astyanax mexicanus</name>
    <name type="common">Blind cave fish</name>
    <name type="synonym">Astyanax fasciatus mexicanus</name>
    <dbReference type="NCBI Taxonomy" id="7994"/>
    <lineage>
        <taxon>Eukaryota</taxon>
        <taxon>Metazoa</taxon>
        <taxon>Chordata</taxon>
        <taxon>Craniata</taxon>
        <taxon>Vertebrata</taxon>
        <taxon>Euteleostomi</taxon>
        <taxon>Actinopterygii</taxon>
        <taxon>Neopterygii</taxon>
        <taxon>Teleostei</taxon>
        <taxon>Ostariophysi</taxon>
        <taxon>Characiformes</taxon>
        <taxon>Characoidei</taxon>
        <taxon>Acestrorhamphidae</taxon>
        <taxon>Acestrorhamphinae</taxon>
        <taxon>Astyanax</taxon>
    </lineage>
</organism>
<dbReference type="Gene3D" id="3.30.505.10">
    <property type="entry name" value="SH2 domain"/>
    <property type="match status" value="1"/>
</dbReference>
<evidence type="ECO:0000256" key="5">
    <source>
        <dbReference type="PROSITE-ProRule" id="PRU00191"/>
    </source>
</evidence>
<dbReference type="InterPro" id="IPR000980">
    <property type="entry name" value="SH2"/>
</dbReference>
<keyword evidence="4" id="KW-1064">Adaptive immunity</keyword>
<dbReference type="Proteomes" id="UP000018467">
    <property type="component" value="Unassembled WGS sequence"/>
</dbReference>
<keyword evidence="8" id="KW-1185">Reference proteome</keyword>
<keyword evidence="1" id="KW-0399">Innate immunity</keyword>
<dbReference type="Pfam" id="PF00017">
    <property type="entry name" value="SH2"/>
    <property type="match status" value="1"/>
</dbReference>
<reference evidence="8" key="2">
    <citation type="journal article" date="2014" name="Nat. Commun.">
        <title>The cavefish genome reveals candidate genes for eye loss.</title>
        <authorList>
            <person name="McGaugh S.E."/>
            <person name="Gross J.B."/>
            <person name="Aken B."/>
            <person name="Blin M."/>
            <person name="Borowsky R."/>
            <person name="Chalopin D."/>
            <person name="Hinaux H."/>
            <person name="Jeffery W.R."/>
            <person name="Keene A."/>
            <person name="Ma L."/>
            <person name="Minx P."/>
            <person name="Murphy D."/>
            <person name="O'Quin K.E."/>
            <person name="Retaux S."/>
            <person name="Rohner N."/>
            <person name="Searle S.M."/>
            <person name="Stahl B.A."/>
            <person name="Tabin C."/>
            <person name="Volff J.N."/>
            <person name="Yoshizawa M."/>
            <person name="Warren W.C."/>
        </authorList>
    </citation>
    <scope>NUCLEOTIDE SEQUENCE [LARGE SCALE GENOMIC DNA]</scope>
    <source>
        <strain evidence="8">female</strain>
    </source>
</reference>
<evidence type="ECO:0000256" key="1">
    <source>
        <dbReference type="ARBA" id="ARBA00022588"/>
    </source>
</evidence>
<evidence type="ECO:0000256" key="4">
    <source>
        <dbReference type="ARBA" id="ARBA00023130"/>
    </source>
</evidence>
<reference evidence="8" key="1">
    <citation type="submission" date="2013-03" db="EMBL/GenBank/DDBJ databases">
        <authorList>
            <person name="Jeffery W."/>
            <person name="Warren W."/>
            <person name="Wilson R.K."/>
        </authorList>
    </citation>
    <scope>NUCLEOTIDE SEQUENCE</scope>
    <source>
        <strain evidence="8">female</strain>
    </source>
</reference>
<evidence type="ECO:0000259" key="6">
    <source>
        <dbReference type="PROSITE" id="PS50001"/>
    </source>
</evidence>
<reference evidence="7" key="4">
    <citation type="submission" date="2025-09" db="UniProtKB">
        <authorList>
            <consortium name="Ensembl"/>
        </authorList>
    </citation>
    <scope>IDENTIFICATION</scope>
</reference>
<protein>
    <submittedName>
        <fullName evidence="7">SH2 domain containing 1A</fullName>
    </submittedName>
</protein>
<evidence type="ECO:0000256" key="3">
    <source>
        <dbReference type="ARBA" id="ARBA00022999"/>
    </source>
</evidence>
<reference evidence="7" key="3">
    <citation type="submission" date="2025-08" db="UniProtKB">
        <authorList>
            <consortium name="Ensembl"/>
        </authorList>
    </citation>
    <scope>IDENTIFICATION</scope>
</reference>
<dbReference type="Ensembl" id="ENSAMXT00000037720.1">
    <property type="protein sequence ID" value="ENSAMXP00000052915.1"/>
    <property type="gene ID" value="ENSAMXG00000035894.1"/>
</dbReference>
<proteinExistence type="predicted"/>
<sequence length="148" mass="17006">MVWHWCVRDIQTESERERARESKREREMESLPVYHGAISRDTCERRLWETGKDGSYLIRDSESVPGAYCLCVLCKGFVYTYRLQQNNGGSWAAETAPGQQKRLFRKVKNLISAFEKPDQGIAIPLLYPVTVQNHHSGPDLSQTQPSAY</sequence>
<dbReference type="PROSITE" id="PS50001">
    <property type="entry name" value="SH2"/>
    <property type="match status" value="1"/>
</dbReference>
<dbReference type="SUPFAM" id="SSF55550">
    <property type="entry name" value="SH2 domain"/>
    <property type="match status" value="1"/>
</dbReference>
<dbReference type="InParanoid" id="A0A3B1KFW4"/>
<dbReference type="GO" id="GO:0002250">
    <property type="term" value="P:adaptive immune response"/>
    <property type="evidence" value="ECO:0007669"/>
    <property type="project" value="UniProtKB-KW"/>
</dbReference>
<dbReference type="InterPro" id="IPR035876">
    <property type="entry name" value="SH2D1A_SH2"/>
</dbReference>
<dbReference type="KEGG" id="amex:103038243"/>
<keyword evidence="2" id="KW-0391">Immunity</keyword>
<dbReference type="PANTHER" id="PTHR46051:SF1">
    <property type="entry name" value="INOSITOL POLYPHOSPHATE-RELATED PHOSPHATASE DOMAIN-CONTAINING PROTEIN"/>
    <property type="match status" value="1"/>
</dbReference>
<dbReference type="PANTHER" id="PTHR46051">
    <property type="entry name" value="SH2 DOMAIN-CONTAINING PROTEIN"/>
    <property type="match status" value="1"/>
</dbReference>
<dbReference type="AlphaFoldDB" id="A0A3B1KFW4"/>
<name>A0A3B1KFW4_ASTMX</name>
<dbReference type="InterPro" id="IPR036860">
    <property type="entry name" value="SH2_dom_sf"/>
</dbReference>
<dbReference type="RefSeq" id="XP_007228446.1">
    <property type="nucleotide sequence ID" value="XM_007228384.2"/>
</dbReference>
<dbReference type="SMART" id="SM00252">
    <property type="entry name" value="SH2"/>
    <property type="match status" value="1"/>
</dbReference>
<dbReference type="OrthoDB" id="10053436at2759"/>
<accession>A0A3B1KFW4</accession>